<keyword evidence="12" id="KW-1185">Reference proteome</keyword>
<feature type="transmembrane region" description="Helical" evidence="9">
    <location>
        <begin position="246"/>
        <end position="265"/>
    </location>
</feature>
<feature type="transmembrane region" description="Helical" evidence="9">
    <location>
        <begin position="277"/>
        <end position="300"/>
    </location>
</feature>
<evidence type="ECO:0000256" key="9">
    <source>
        <dbReference type="SAM" id="Phobius"/>
    </source>
</evidence>
<reference evidence="11" key="1">
    <citation type="submission" date="2022-06" db="EMBL/GenBank/DDBJ databases">
        <title>Genome sequence of Phormidium yuhuli AB48 isolated from an industrial photobioreactor environment.</title>
        <authorList>
            <person name="Qiu Y."/>
            <person name="Noonan A.J.C."/>
            <person name="Dofher K."/>
            <person name="Koch M."/>
            <person name="Kieft B."/>
            <person name="Lin X."/>
            <person name="Ziels R.M."/>
            <person name="Hallam S.J."/>
        </authorList>
    </citation>
    <scope>NUCLEOTIDE SEQUENCE</scope>
    <source>
        <strain evidence="11">AB48</strain>
    </source>
</reference>
<evidence type="ECO:0000256" key="4">
    <source>
        <dbReference type="ARBA" id="ARBA00022989"/>
    </source>
</evidence>
<dbReference type="Pfam" id="PF00582">
    <property type="entry name" value="Usp"/>
    <property type="match status" value="1"/>
</dbReference>
<feature type="transmembrane region" description="Helical" evidence="9">
    <location>
        <begin position="67"/>
        <end position="86"/>
    </location>
</feature>
<evidence type="ECO:0000256" key="8">
    <source>
        <dbReference type="PROSITE-ProRule" id="PRU00703"/>
    </source>
</evidence>
<dbReference type="Gene3D" id="3.40.50.12370">
    <property type="match status" value="1"/>
</dbReference>
<evidence type="ECO:0000256" key="7">
    <source>
        <dbReference type="ARBA" id="ARBA00023214"/>
    </source>
</evidence>
<evidence type="ECO:0000256" key="6">
    <source>
        <dbReference type="ARBA" id="ARBA00023136"/>
    </source>
</evidence>
<dbReference type="SUPFAM" id="SSF54631">
    <property type="entry name" value="CBS-domain pair"/>
    <property type="match status" value="1"/>
</dbReference>
<dbReference type="Proteomes" id="UP001056708">
    <property type="component" value="Chromosome"/>
</dbReference>
<evidence type="ECO:0000313" key="11">
    <source>
        <dbReference type="EMBL" id="USR89763.1"/>
    </source>
</evidence>
<dbReference type="PANTHER" id="PTHR45711:SF10">
    <property type="entry name" value="CHLORIDE CHANNEL PROTEIN"/>
    <property type="match status" value="1"/>
</dbReference>
<dbReference type="PRINTS" id="PR00762">
    <property type="entry name" value="CLCHANNEL"/>
</dbReference>
<dbReference type="PANTHER" id="PTHR45711">
    <property type="entry name" value="CHLORIDE CHANNEL PROTEIN"/>
    <property type="match status" value="1"/>
</dbReference>
<feature type="transmembrane region" description="Helical" evidence="9">
    <location>
        <begin position="408"/>
        <end position="425"/>
    </location>
</feature>
<keyword evidence="4 9" id="KW-1133">Transmembrane helix</keyword>
<dbReference type="Pfam" id="PF00571">
    <property type="entry name" value="CBS"/>
    <property type="match status" value="2"/>
</dbReference>
<evidence type="ECO:0000313" key="12">
    <source>
        <dbReference type="Proteomes" id="UP001056708"/>
    </source>
</evidence>
<feature type="domain" description="CBS" evidence="10">
    <location>
        <begin position="527"/>
        <end position="582"/>
    </location>
</feature>
<proteinExistence type="predicted"/>
<gene>
    <name evidence="11" type="ORF">NEA10_12870</name>
</gene>
<protein>
    <submittedName>
        <fullName evidence="11">Chloride channel protein</fullName>
    </submittedName>
</protein>
<dbReference type="PROSITE" id="PS51371">
    <property type="entry name" value="CBS"/>
    <property type="match status" value="2"/>
</dbReference>
<dbReference type="RefSeq" id="WP_252660916.1">
    <property type="nucleotide sequence ID" value="NZ_CP098611.1"/>
</dbReference>
<keyword evidence="6 9" id="KW-0472">Membrane</keyword>
<dbReference type="InterPro" id="IPR000644">
    <property type="entry name" value="CBS_dom"/>
</dbReference>
<evidence type="ECO:0000256" key="1">
    <source>
        <dbReference type="ARBA" id="ARBA00004141"/>
    </source>
</evidence>
<dbReference type="InterPro" id="IPR046342">
    <property type="entry name" value="CBS_dom_sf"/>
</dbReference>
<feature type="transmembrane region" description="Helical" evidence="9">
    <location>
        <begin position="378"/>
        <end position="401"/>
    </location>
</feature>
<sequence>MKPWHLSWATGSSRFHHLYLYFLEPRRLALIEAGFIGLVSGLAAVILRQGIAWLGGWRVQEFLGLPVGLKLPLFGALGGCLAGWLIQRFAPDATGSGVSHVKAELGSSQRLQKALSLNLRLAVVKLLSTMLVSGSGMPLGRQGPTVHMGAALAASMSRWMPTSPGYRRQTIAAGAAAGLAAGFNAPIAGVLFVVEELLQDVSSLTLGTAILASFIGAVVSGLLGGGPWDVTLDPNTPTAQFSPMDIPSLLFLGVITGICSGWFNRGILASLTWQRRYLAIGLPGRIALVGCLSGATISLLPLEFHDNAGLRDFLTTGEAGLGLIAIVLVVNFALTLLVYGSGASGGLFAPTLVLGSALGSLVGLSSQLLFNVGDPQTFALAGMGAFFGAVAKVPITAIVIVFEITRDFNLVLPLMIVSVLAYVVAEQVSAGSLYDRLLELRGWETPATEDNTSGLLKIRVNDVMQRQVETVESDLSIGEVLQVFRRSPYGGFPVVQETRLVGMITETDLMKLTQTPLSDDTPISELMMPQPVMVSSEDPLMQALYLLERHQISRLPVVDGRRLVGIITHSDIVQAEARQLTGHGRSQKLEPSYPVYVTRAPATGRGRLLVPLANPKTAPLLLQFAGAIAAANDYELECLQVIPVPRHRSPSETPVRITHSRRLLQTALRLSREWQIPVHTQIRVAHDVSAAVLETIQERHINSLLMGWKGGTHTPGRIFGDVADTLLRQAPCQMVLVKWGSQVVENAEPRQPQLQRWLIPLGGGVNALAGLELLSALVTGGDRSFVQLCQVFRDRESTEEITFLKSTARLLERRLPCPVTATPIYGSSVVDAVLEETRGQDYDAILLGASRQGVLQQALHGNIPRAIARGSNCTTIVVRHGTLAAGEIMR</sequence>
<dbReference type="InterPro" id="IPR006016">
    <property type="entry name" value="UspA"/>
</dbReference>
<name>A0ABY5ANM5_9CYAN</name>
<dbReference type="Gene3D" id="1.10.3080.10">
    <property type="entry name" value="Clc chloride channel"/>
    <property type="match status" value="1"/>
</dbReference>
<feature type="transmembrane region" description="Helical" evidence="9">
    <location>
        <begin position="206"/>
        <end position="226"/>
    </location>
</feature>
<feature type="transmembrane region" description="Helical" evidence="9">
    <location>
        <begin position="117"/>
        <end position="139"/>
    </location>
</feature>
<evidence type="ECO:0000256" key="5">
    <source>
        <dbReference type="ARBA" id="ARBA00023065"/>
    </source>
</evidence>
<keyword evidence="8" id="KW-0129">CBS domain</keyword>
<evidence type="ECO:0000256" key="2">
    <source>
        <dbReference type="ARBA" id="ARBA00022448"/>
    </source>
</evidence>
<evidence type="ECO:0000259" key="10">
    <source>
        <dbReference type="PROSITE" id="PS51371"/>
    </source>
</evidence>
<feature type="transmembrane region" description="Helical" evidence="9">
    <location>
        <begin position="28"/>
        <end position="47"/>
    </location>
</feature>
<dbReference type="EMBL" id="CP098611">
    <property type="protein sequence ID" value="USR89763.1"/>
    <property type="molecule type" value="Genomic_DNA"/>
</dbReference>
<comment type="subcellular location">
    <subcellularLocation>
        <location evidence="1">Membrane</location>
        <topology evidence="1">Multi-pass membrane protein</topology>
    </subcellularLocation>
</comment>
<feature type="transmembrane region" description="Helical" evidence="9">
    <location>
        <begin position="347"/>
        <end position="366"/>
    </location>
</feature>
<dbReference type="SMART" id="SM00116">
    <property type="entry name" value="CBS"/>
    <property type="match status" value="2"/>
</dbReference>
<dbReference type="InterPro" id="IPR014743">
    <property type="entry name" value="Cl-channel_core"/>
</dbReference>
<dbReference type="SUPFAM" id="SSF81340">
    <property type="entry name" value="Clc chloride channel"/>
    <property type="match status" value="1"/>
</dbReference>
<feature type="transmembrane region" description="Helical" evidence="9">
    <location>
        <begin position="320"/>
        <end position="340"/>
    </location>
</feature>
<feature type="transmembrane region" description="Helical" evidence="9">
    <location>
        <begin position="171"/>
        <end position="194"/>
    </location>
</feature>
<dbReference type="SUPFAM" id="SSF52402">
    <property type="entry name" value="Adenine nucleotide alpha hydrolases-like"/>
    <property type="match status" value="2"/>
</dbReference>
<evidence type="ECO:0000256" key="3">
    <source>
        <dbReference type="ARBA" id="ARBA00022692"/>
    </source>
</evidence>
<dbReference type="CDD" id="cd01031">
    <property type="entry name" value="EriC"/>
    <property type="match status" value="1"/>
</dbReference>
<accession>A0ABY5ANM5</accession>
<keyword evidence="2" id="KW-0813">Transport</keyword>
<feature type="domain" description="CBS" evidence="10">
    <location>
        <begin position="464"/>
        <end position="521"/>
    </location>
</feature>
<dbReference type="InterPro" id="IPR001807">
    <property type="entry name" value="ClC"/>
</dbReference>
<organism evidence="11 12">
    <name type="scientific">Phormidium yuhuli AB48</name>
    <dbReference type="NCBI Taxonomy" id="2940671"/>
    <lineage>
        <taxon>Bacteria</taxon>
        <taxon>Bacillati</taxon>
        <taxon>Cyanobacteriota</taxon>
        <taxon>Cyanophyceae</taxon>
        <taxon>Oscillatoriophycideae</taxon>
        <taxon>Oscillatoriales</taxon>
        <taxon>Oscillatoriaceae</taxon>
        <taxon>Phormidium</taxon>
        <taxon>Phormidium yuhuli</taxon>
    </lineage>
</organism>
<dbReference type="Gene3D" id="3.10.580.10">
    <property type="entry name" value="CBS-domain"/>
    <property type="match status" value="1"/>
</dbReference>
<dbReference type="Pfam" id="PF00654">
    <property type="entry name" value="Voltage_CLC"/>
    <property type="match status" value="1"/>
</dbReference>
<keyword evidence="3 9" id="KW-0812">Transmembrane</keyword>
<keyword evidence="7" id="KW-0868">Chloride</keyword>
<keyword evidence="5" id="KW-0406">Ion transport</keyword>